<dbReference type="OrthoDB" id="343092at2759"/>
<keyword evidence="3" id="KW-1185">Reference proteome</keyword>
<protein>
    <recommendedName>
        <fullName evidence="1">Crossover junction endonuclease MUS81</fullName>
        <ecNumber evidence="1">3.1.22.-</ecNumber>
    </recommendedName>
</protein>
<dbReference type="GO" id="GO:0031573">
    <property type="term" value="P:mitotic intra-S DNA damage checkpoint signaling"/>
    <property type="evidence" value="ECO:0007669"/>
    <property type="project" value="TreeGrafter"/>
</dbReference>
<comment type="function">
    <text evidence="1">Interacts with EME1 to form a DNA structure-specific endonuclease with substrate preference for branched DNA structures with a 5'-end at the branch nick. Typical substrates include 3'-flap structures, D-loops, replication forks and nicked Holliday junctions. May be required in mitosis for the processing of stalled or collapsed replication fork intermediates. May be required in meiosis for the repair of meiosis-specific double strand breaks subsequent to single-end invasion (SEI).</text>
</comment>
<dbReference type="GO" id="GO:0000712">
    <property type="term" value="P:resolution of meiotic recombination intermediates"/>
    <property type="evidence" value="ECO:0007669"/>
    <property type="project" value="TreeGrafter"/>
</dbReference>
<keyword evidence="1" id="KW-0227">DNA damage</keyword>
<dbReference type="Gene3D" id="1.10.150.670">
    <property type="entry name" value="Crossover junction endonuclease EME1, DNA-binding domain"/>
    <property type="match status" value="1"/>
</dbReference>
<dbReference type="InterPro" id="IPR033309">
    <property type="entry name" value="Mus81"/>
</dbReference>
<keyword evidence="1" id="KW-0539">Nucleus</keyword>
<keyword evidence="1" id="KW-0255">Endonuclease</keyword>
<keyword evidence="1" id="KW-0233">DNA recombination</keyword>
<keyword evidence="1" id="KW-0234">DNA repair</keyword>
<comment type="subcellular location">
    <subcellularLocation>
        <location evidence="1">Nucleus</location>
    </subcellularLocation>
</comment>
<dbReference type="KEGG" id="mlr:MELLADRAFT_72281"/>
<dbReference type="GO" id="GO:0048257">
    <property type="term" value="F:3'-flap endonuclease activity"/>
    <property type="evidence" value="ECO:0007669"/>
    <property type="project" value="TreeGrafter"/>
</dbReference>
<dbReference type="PANTHER" id="PTHR13451">
    <property type="entry name" value="CLASS II CROSSOVER JUNCTION ENDONUCLEASE MUS81"/>
    <property type="match status" value="1"/>
</dbReference>
<sequence>MDEISRQIEMIKILTKCHVLKVEDCNSLSNWLWELSYEIGIKPYKAKKQKLKSDLNLEIEGNKGKDLEDTFLKMLKCLPRVGEAESKAIAQRFPTINHLFSAWDSLVGRNDLVGAEDMLVGCKKGNSNKAIGKITSKKIFDVFYSSKDGDTCINNN</sequence>
<proteinExistence type="inferred from homology"/>
<keyword evidence="1" id="KW-0460">Magnesium</keyword>
<evidence type="ECO:0000313" key="3">
    <source>
        <dbReference type="Proteomes" id="UP000001072"/>
    </source>
</evidence>
<dbReference type="GO" id="GO:0046872">
    <property type="term" value="F:metal ion binding"/>
    <property type="evidence" value="ECO:0007669"/>
    <property type="project" value="UniProtKB-UniRule"/>
</dbReference>
<dbReference type="STRING" id="747676.F4RRW3"/>
<comment type="subunit">
    <text evidence="1">Interacts with EME1.</text>
</comment>
<dbReference type="EMBL" id="GL883116">
    <property type="protein sequence ID" value="EGG04749.1"/>
    <property type="molecule type" value="Genomic_DNA"/>
</dbReference>
<organism evidence="3">
    <name type="scientific">Melampsora larici-populina (strain 98AG31 / pathotype 3-4-7)</name>
    <name type="common">Poplar leaf rust fungus</name>
    <dbReference type="NCBI Taxonomy" id="747676"/>
    <lineage>
        <taxon>Eukaryota</taxon>
        <taxon>Fungi</taxon>
        <taxon>Dikarya</taxon>
        <taxon>Basidiomycota</taxon>
        <taxon>Pucciniomycotina</taxon>
        <taxon>Pucciniomycetes</taxon>
        <taxon>Pucciniales</taxon>
        <taxon>Melampsoraceae</taxon>
        <taxon>Melampsora</taxon>
    </lineage>
</organism>
<dbReference type="Proteomes" id="UP000001072">
    <property type="component" value="Unassembled WGS sequence"/>
</dbReference>
<dbReference type="RefSeq" id="XP_007411840.1">
    <property type="nucleotide sequence ID" value="XM_007411778.1"/>
</dbReference>
<dbReference type="GeneID" id="18932058"/>
<comment type="similarity">
    <text evidence="1">Belongs to the XPF family.</text>
</comment>
<dbReference type="EC" id="3.1.22.-" evidence="1"/>
<dbReference type="AlphaFoldDB" id="F4RRW3"/>
<accession>F4RRW3</accession>
<gene>
    <name evidence="2" type="ORF">MELLADRAFT_72281</name>
</gene>
<dbReference type="PANTHER" id="PTHR13451:SF0">
    <property type="entry name" value="CROSSOVER JUNCTION ENDONUCLEASE MUS81"/>
    <property type="match status" value="1"/>
</dbReference>
<dbReference type="GO" id="GO:0005634">
    <property type="term" value="C:nucleus"/>
    <property type="evidence" value="ECO:0007669"/>
    <property type="project" value="UniProtKB-SubCell"/>
</dbReference>
<keyword evidence="1" id="KW-0378">Hydrolase</keyword>
<dbReference type="GO" id="GO:0008821">
    <property type="term" value="F:crossover junction DNA endonuclease activity"/>
    <property type="evidence" value="ECO:0007669"/>
    <property type="project" value="UniProtKB-UniRule"/>
</dbReference>
<comment type="cofactor">
    <cofactor evidence="1">
        <name>Mg(2+)</name>
        <dbReference type="ChEBI" id="CHEBI:18420"/>
    </cofactor>
</comment>
<dbReference type="InterPro" id="IPR042530">
    <property type="entry name" value="EME1/EME2_C"/>
</dbReference>
<dbReference type="VEuPathDB" id="FungiDB:MELLADRAFT_72281"/>
<evidence type="ECO:0000256" key="1">
    <source>
        <dbReference type="RuleBase" id="RU369042"/>
    </source>
</evidence>
<keyword evidence="1" id="KW-0540">Nuclease</keyword>
<evidence type="ECO:0000313" key="2">
    <source>
        <dbReference type="EMBL" id="EGG04749.1"/>
    </source>
</evidence>
<dbReference type="GO" id="GO:0000727">
    <property type="term" value="P:double-strand break repair via break-induced replication"/>
    <property type="evidence" value="ECO:0007669"/>
    <property type="project" value="UniProtKB-UniRule"/>
</dbReference>
<dbReference type="GO" id="GO:0006308">
    <property type="term" value="P:DNA catabolic process"/>
    <property type="evidence" value="ECO:0007669"/>
    <property type="project" value="UniProtKB-UniRule"/>
</dbReference>
<keyword evidence="1" id="KW-0479">Metal-binding</keyword>
<name>F4RRW3_MELLP</name>
<dbReference type="InParanoid" id="F4RRW3"/>
<dbReference type="GO" id="GO:0048476">
    <property type="term" value="C:Holliday junction resolvase complex"/>
    <property type="evidence" value="ECO:0007669"/>
    <property type="project" value="UniProtKB-UniRule"/>
</dbReference>
<dbReference type="HOGENOM" id="CLU_1687025_0_0_1"/>
<reference evidence="3" key="1">
    <citation type="journal article" date="2011" name="Proc. Natl. Acad. Sci. U.S.A.">
        <title>Obligate biotrophy features unraveled by the genomic analysis of rust fungi.</title>
        <authorList>
            <person name="Duplessis S."/>
            <person name="Cuomo C.A."/>
            <person name="Lin Y.-C."/>
            <person name="Aerts A."/>
            <person name="Tisserant E."/>
            <person name="Veneault-Fourrey C."/>
            <person name="Joly D.L."/>
            <person name="Hacquard S."/>
            <person name="Amselem J."/>
            <person name="Cantarel B.L."/>
            <person name="Chiu R."/>
            <person name="Coutinho P.M."/>
            <person name="Feau N."/>
            <person name="Field M."/>
            <person name="Frey P."/>
            <person name="Gelhaye E."/>
            <person name="Goldberg J."/>
            <person name="Grabherr M.G."/>
            <person name="Kodira C.D."/>
            <person name="Kohler A."/>
            <person name="Kuees U."/>
            <person name="Lindquist E.A."/>
            <person name="Lucas S.M."/>
            <person name="Mago R."/>
            <person name="Mauceli E."/>
            <person name="Morin E."/>
            <person name="Murat C."/>
            <person name="Pangilinan J.L."/>
            <person name="Park R."/>
            <person name="Pearson M."/>
            <person name="Quesneville H."/>
            <person name="Rouhier N."/>
            <person name="Sakthikumar S."/>
            <person name="Salamov A.A."/>
            <person name="Schmutz J."/>
            <person name="Selles B."/>
            <person name="Shapiro H."/>
            <person name="Tanguay P."/>
            <person name="Tuskan G.A."/>
            <person name="Henrissat B."/>
            <person name="Van de Peer Y."/>
            <person name="Rouze P."/>
            <person name="Ellis J.G."/>
            <person name="Dodds P.N."/>
            <person name="Schein J.E."/>
            <person name="Zhong S."/>
            <person name="Hamelin R.C."/>
            <person name="Grigoriev I.V."/>
            <person name="Szabo L.J."/>
            <person name="Martin F."/>
        </authorList>
    </citation>
    <scope>NUCLEOTIDE SEQUENCE [LARGE SCALE GENOMIC DNA]</scope>
    <source>
        <strain evidence="3">98AG31 / pathotype 3-4-7</strain>
    </source>
</reference>
<dbReference type="GO" id="GO:0003677">
    <property type="term" value="F:DNA binding"/>
    <property type="evidence" value="ECO:0007669"/>
    <property type="project" value="UniProtKB-UniRule"/>
</dbReference>